<comment type="caution">
    <text evidence="3">The sequence shown here is derived from an EMBL/GenBank/DDBJ whole genome shotgun (WGS) entry which is preliminary data.</text>
</comment>
<dbReference type="Proteomes" id="UP000461730">
    <property type="component" value="Unassembled WGS sequence"/>
</dbReference>
<gene>
    <name evidence="3" type="ORF">GO493_08690</name>
</gene>
<proteinExistence type="predicted"/>
<dbReference type="AlphaFoldDB" id="A0A7K1U1W2"/>
<dbReference type="EMBL" id="WRXN01000003">
    <property type="protein sequence ID" value="MVT08333.1"/>
    <property type="molecule type" value="Genomic_DNA"/>
</dbReference>
<evidence type="ECO:0000256" key="1">
    <source>
        <dbReference type="SAM" id="MobiDB-lite"/>
    </source>
</evidence>
<evidence type="ECO:0000313" key="4">
    <source>
        <dbReference type="Proteomes" id="UP000461730"/>
    </source>
</evidence>
<dbReference type="RefSeq" id="WP_157305755.1">
    <property type="nucleotide sequence ID" value="NZ_WRXN01000003.1"/>
</dbReference>
<dbReference type="InterPro" id="IPR018891">
    <property type="entry name" value="AIPR_C"/>
</dbReference>
<feature type="region of interest" description="Disordered" evidence="1">
    <location>
        <begin position="612"/>
        <end position="672"/>
    </location>
</feature>
<dbReference type="Pfam" id="PF10592">
    <property type="entry name" value="AIPR"/>
    <property type="match status" value="1"/>
</dbReference>
<name>A0A7K1U1W2_9BACT</name>
<organism evidence="3 4">
    <name type="scientific">Chitinophaga tropicalis</name>
    <dbReference type="NCBI Taxonomy" id="2683588"/>
    <lineage>
        <taxon>Bacteria</taxon>
        <taxon>Pseudomonadati</taxon>
        <taxon>Bacteroidota</taxon>
        <taxon>Chitinophagia</taxon>
        <taxon>Chitinophagales</taxon>
        <taxon>Chitinophagaceae</taxon>
        <taxon>Chitinophaga</taxon>
    </lineage>
</organism>
<reference evidence="3 4" key="1">
    <citation type="submission" date="2019-12" db="EMBL/GenBank/DDBJ databases">
        <title>Chitinophaga sp. strain ysch24 (GDMCC 1.1355), whole genome shotgun sequence.</title>
        <authorList>
            <person name="Zhang X."/>
        </authorList>
    </citation>
    <scope>NUCLEOTIDE SEQUENCE [LARGE SCALE GENOMIC DNA]</scope>
    <source>
        <strain evidence="4">ysch24</strain>
    </source>
</reference>
<feature type="domain" description="Abortive phage infection protein C-terminal" evidence="2">
    <location>
        <begin position="264"/>
        <end position="509"/>
    </location>
</feature>
<feature type="compositionally biased region" description="Basic and acidic residues" evidence="1">
    <location>
        <begin position="663"/>
        <end position="672"/>
    </location>
</feature>
<evidence type="ECO:0000313" key="3">
    <source>
        <dbReference type="EMBL" id="MVT08333.1"/>
    </source>
</evidence>
<keyword evidence="4" id="KW-1185">Reference proteome</keyword>
<protein>
    <submittedName>
        <fullName evidence="3">Abortive phage resistance protein</fullName>
    </submittedName>
</protein>
<evidence type="ECO:0000259" key="2">
    <source>
        <dbReference type="Pfam" id="PF10592"/>
    </source>
</evidence>
<sequence length="672" mass="76006">MAKIKSNSEEVLSQFIKAEKARFPISMSDSRFFEIFAAQQVLKANDLSDKEIENGIVGEGLDGGIDGLYFFINGQLIQDEIKSYDPWKKNIDLEVFVIQSKTTAGFGEDAIHKLVNTTEDIFTINNVLSAKKFKERYNPELLEIAERFNIGYKSLVVKGITLRFHYFYVTQGDNVHPNTKGLTEKLGKKIQELFFNKASFDFTFLGARDLVEIASRRPAQKIEIELSKQVLYSDKNSCVCLVKLKDFYKFIVDKATNKINRHIFEANVRDYQGDSGVNKEIRETLQTTEGDNFWWLNNGITILTNEITAKGNSSLILDSPEIVNGLQTSNEIYNYFSSITPEEVEKESREVLLRIINPEHDKSRDKIIKATNSQTRIPTTALKATDPVHRDIEQYLYSKGLFYDRRKNFYKNEGKPQTQIVTIIELAQAMIAIKLRHPDDARARPSNIFANDDEYAKIFSYKIPLQLYYAVLLIMQKVTSFFTSASLSNNEQTNLRYYVAYYATCLASSKVYLTDNDILIASEALTPTILVQALERVKLAYQKAGGNDKAAKGLAFRESLENELLLMLMPEVAKNRAAVKQRSTLSKATPLKKKAAAMKKVTKKIAVPKKTIEVKSAGKKATPPKKKAAATRERTAEKISAPKKKIRVKGVEKQAPLPKKKAATKEKSPKGK</sequence>
<accession>A0A7K1U1W2</accession>